<dbReference type="RefSeq" id="WP_034449346.1">
    <property type="nucleotide sequence ID" value="NZ_KL446932.1"/>
</dbReference>
<sequence length="62" mass="6922">MEILPYHKHEYQIPAVTKEEIIEGSSMDKVVVPKLLETASLYPYEVFATVEQGAQAKQASGK</sequence>
<gene>
    <name evidence="1" type="ORF">O7U_00428</name>
</gene>
<protein>
    <submittedName>
        <fullName evidence="1">Uncharacterized protein</fullName>
    </submittedName>
</protein>
<evidence type="ECO:0000313" key="1">
    <source>
        <dbReference type="EMBL" id="KEC66677.1"/>
    </source>
</evidence>
<dbReference type="EMBL" id="AHPD01000004">
    <property type="protein sequence ID" value="KEC66677.1"/>
    <property type="molecule type" value="Genomic_DNA"/>
</dbReference>
<evidence type="ECO:0000313" key="2">
    <source>
        <dbReference type="Proteomes" id="UP000027143"/>
    </source>
</evidence>
<comment type="caution">
    <text evidence="1">The sequence shown here is derived from an EMBL/GenBank/DDBJ whole genome shotgun (WGS) entry which is preliminary data.</text>
</comment>
<keyword evidence="2" id="KW-1185">Reference proteome</keyword>
<dbReference type="Proteomes" id="UP000027143">
    <property type="component" value="Unassembled WGS sequence"/>
</dbReference>
<name>A0ABR4SQK6_BARQI</name>
<organism evidence="1 2">
    <name type="scientific">Bartonella quintana JK 68</name>
    <dbReference type="NCBI Taxonomy" id="1134503"/>
    <lineage>
        <taxon>Bacteria</taxon>
        <taxon>Pseudomonadati</taxon>
        <taxon>Pseudomonadota</taxon>
        <taxon>Alphaproteobacteria</taxon>
        <taxon>Hyphomicrobiales</taxon>
        <taxon>Bartonellaceae</taxon>
        <taxon>Bartonella</taxon>
    </lineage>
</organism>
<accession>A0ABR4SQK6</accession>
<proteinExistence type="predicted"/>
<reference evidence="1 2" key="1">
    <citation type="submission" date="2012-04" db="EMBL/GenBank/DDBJ databases">
        <title>The Genome Sequence of Bartonella quintana JK 68.</title>
        <authorList>
            <consortium name="The Broad Institute Genome Sequencing Platform"/>
            <consortium name="The Broad Institute Genome Sequencing Center for Infectious Disease"/>
            <person name="Feldgarden M."/>
            <person name="Kirby J."/>
            <person name="Kosoy M."/>
            <person name="Birtles R."/>
            <person name="Probert W.S."/>
            <person name="Chiaraviglio L."/>
            <person name="Walker B."/>
            <person name="Young S.K."/>
            <person name="Zeng Q."/>
            <person name="Gargeya S."/>
            <person name="Fitzgerald M."/>
            <person name="Haas B."/>
            <person name="Abouelleil A."/>
            <person name="Alvarado L."/>
            <person name="Arachchi H.M."/>
            <person name="Berlin A.M."/>
            <person name="Chapman S.B."/>
            <person name="Goldberg J."/>
            <person name="Griggs A."/>
            <person name="Gujja S."/>
            <person name="Hansen M."/>
            <person name="Howarth C."/>
            <person name="Imamovic A."/>
            <person name="Larimer J."/>
            <person name="McCowen C."/>
            <person name="Montmayeur A."/>
            <person name="Murphy C."/>
            <person name="Neiman D."/>
            <person name="Pearson M."/>
            <person name="Priest M."/>
            <person name="Roberts A."/>
            <person name="Saif S."/>
            <person name="Shea T."/>
            <person name="Sisk P."/>
            <person name="Sykes S."/>
            <person name="Wortman J."/>
            <person name="Nusbaum C."/>
            <person name="Birren B."/>
        </authorList>
    </citation>
    <scope>NUCLEOTIDE SEQUENCE [LARGE SCALE GENOMIC DNA]</scope>
    <source>
        <strain evidence="1 2">JK 68</strain>
    </source>
</reference>